<evidence type="ECO:0000256" key="1">
    <source>
        <dbReference type="ARBA" id="ARBA00004496"/>
    </source>
</evidence>
<keyword evidence="11" id="KW-0131">Cell cycle</keyword>
<dbReference type="Gene3D" id="3.90.190.20">
    <property type="entry name" value="Mur ligase, C-terminal domain"/>
    <property type="match status" value="1"/>
</dbReference>
<dbReference type="InterPro" id="IPR013221">
    <property type="entry name" value="Mur_ligase_cen"/>
</dbReference>
<feature type="domain" description="Mur ligase central" evidence="18">
    <location>
        <begin position="166"/>
        <end position="350"/>
    </location>
</feature>
<feature type="compositionally biased region" description="Low complexity" evidence="15">
    <location>
        <begin position="24"/>
        <end position="51"/>
    </location>
</feature>
<dbReference type="Pfam" id="PF08245">
    <property type="entry name" value="Mur_ligase_M"/>
    <property type="match status" value="1"/>
</dbReference>
<comment type="subcellular location">
    <subcellularLocation>
        <location evidence="1">Cytoplasm</location>
    </subcellularLocation>
</comment>
<feature type="domain" description="Mur ligase C-terminal" evidence="17">
    <location>
        <begin position="372"/>
        <end position="499"/>
    </location>
</feature>
<evidence type="ECO:0000313" key="20">
    <source>
        <dbReference type="Proteomes" id="UP000248724"/>
    </source>
</evidence>
<evidence type="ECO:0000256" key="15">
    <source>
        <dbReference type="SAM" id="MobiDB-lite"/>
    </source>
</evidence>
<dbReference type="GO" id="GO:0009252">
    <property type="term" value="P:peptidoglycan biosynthetic process"/>
    <property type="evidence" value="ECO:0007669"/>
    <property type="project" value="UniProtKB-UniRule"/>
</dbReference>
<dbReference type="AlphaFoldDB" id="A0A2W5Z051"/>
<organism evidence="19 20">
    <name type="scientific">Candidatus Aeolococcus gillhamiae</name>
    <dbReference type="NCBI Taxonomy" id="3127015"/>
    <lineage>
        <taxon>Bacteria</taxon>
        <taxon>Bacillati</taxon>
        <taxon>Candidatus Dormiibacterota</taxon>
        <taxon>Candidatus Dormibacteria</taxon>
        <taxon>Candidatus Aeolococcales</taxon>
        <taxon>Candidatus Aeolococcaceae</taxon>
        <taxon>Candidatus Aeolococcus</taxon>
    </lineage>
</organism>
<dbReference type="GO" id="GO:0005737">
    <property type="term" value="C:cytoplasm"/>
    <property type="evidence" value="ECO:0007669"/>
    <property type="project" value="UniProtKB-SubCell"/>
</dbReference>
<dbReference type="SUPFAM" id="SSF53623">
    <property type="entry name" value="MurD-like peptide ligases, catalytic domain"/>
    <property type="match status" value="1"/>
</dbReference>
<evidence type="ECO:0000259" key="16">
    <source>
        <dbReference type="Pfam" id="PF01225"/>
    </source>
</evidence>
<dbReference type="SUPFAM" id="SSF53244">
    <property type="entry name" value="MurD-like peptide ligases, peptide-binding domain"/>
    <property type="match status" value="1"/>
</dbReference>
<accession>A0A2W5Z051</accession>
<dbReference type="PANTHER" id="PTHR43445:SF3">
    <property type="entry name" value="UDP-N-ACETYLMURAMATE--L-ALANINE LIGASE"/>
    <property type="match status" value="1"/>
</dbReference>
<evidence type="ECO:0000256" key="7">
    <source>
        <dbReference type="ARBA" id="ARBA00022741"/>
    </source>
</evidence>
<dbReference type="InterPro" id="IPR005758">
    <property type="entry name" value="UDP-N-AcMur_Ala_ligase_MurC"/>
</dbReference>
<evidence type="ECO:0000256" key="8">
    <source>
        <dbReference type="ARBA" id="ARBA00022840"/>
    </source>
</evidence>
<gene>
    <name evidence="19" type="primary">murC</name>
    <name evidence="19" type="ORF">DLM65_12585</name>
</gene>
<dbReference type="InterPro" id="IPR036565">
    <property type="entry name" value="Mur-like_cat_sf"/>
</dbReference>
<dbReference type="Gene3D" id="3.40.1190.10">
    <property type="entry name" value="Mur-like, catalytic domain"/>
    <property type="match status" value="1"/>
</dbReference>
<dbReference type="PANTHER" id="PTHR43445">
    <property type="entry name" value="UDP-N-ACETYLMURAMATE--L-ALANINE LIGASE-RELATED"/>
    <property type="match status" value="1"/>
</dbReference>
<evidence type="ECO:0000256" key="9">
    <source>
        <dbReference type="ARBA" id="ARBA00022960"/>
    </source>
</evidence>
<dbReference type="UniPathway" id="UPA00219"/>
<evidence type="ECO:0000256" key="10">
    <source>
        <dbReference type="ARBA" id="ARBA00022984"/>
    </source>
</evidence>
<keyword evidence="12" id="KW-0961">Cell wall biogenesis/degradation</keyword>
<dbReference type="Pfam" id="PF01225">
    <property type="entry name" value="Mur_ligase"/>
    <property type="match status" value="1"/>
</dbReference>
<dbReference type="Pfam" id="PF02875">
    <property type="entry name" value="Mur_ligase_C"/>
    <property type="match status" value="1"/>
</dbReference>
<dbReference type="GO" id="GO:0005524">
    <property type="term" value="F:ATP binding"/>
    <property type="evidence" value="ECO:0007669"/>
    <property type="project" value="UniProtKB-KW"/>
</dbReference>
<keyword evidence="5 19" id="KW-0436">Ligase</keyword>
<comment type="catalytic activity">
    <reaction evidence="13">
        <text>UDP-N-acetyl-alpha-D-muramate + L-alanine + ATP = UDP-N-acetyl-alpha-D-muramoyl-L-alanine + ADP + phosphate + H(+)</text>
        <dbReference type="Rhea" id="RHEA:23372"/>
        <dbReference type="ChEBI" id="CHEBI:15378"/>
        <dbReference type="ChEBI" id="CHEBI:30616"/>
        <dbReference type="ChEBI" id="CHEBI:43474"/>
        <dbReference type="ChEBI" id="CHEBI:57972"/>
        <dbReference type="ChEBI" id="CHEBI:70757"/>
        <dbReference type="ChEBI" id="CHEBI:83898"/>
        <dbReference type="ChEBI" id="CHEBI:456216"/>
        <dbReference type="EC" id="6.3.2.8"/>
    </reaction>
</comment>
<evidence type="ECO:0000256" key="13">
    <source>
        <dbReference type="ARBA" id="ARBA00047833"/>
    </source>
</evidence>
<dbReference type="InterPro" id="IPR004101">
    <property type="entry name" value="Mur_ligase_C"/>
</dbReference>
<feature type="domain" description="Mur ligase N-terminal catalytic" evidence="16">
    <location>
        <begin position="59"/>
        <end position="150"/>
    </location>
</feature>
<keyword evidence="9" id="KW-0133">Cell shape</keyword>
<protein>
    <recommendedName>
        <fullName evidence="3 14">UDP-N-acetylmuramate--L-alanine ligase</fullName>
        <ecNumber evidence="3 14">6.3.2.8</ecNumber>
    </recommendedName>
</protein>
<evidence type="ECO:0000256" key="12">
    <source>
        <dbReference type="ARBA" id="ARBA00023316"/>
    </source>
</evidence>
<reference evidence="19 20" key="1">
    <citation type="journal article" date="2017" name="Nature">
        <title>Atmospheric trace gases support primary production in Antarctic desert surface soil.</title>
        <authorList>
            <person name="Ji M."/>
            <person name="Greening C."/>
            <person name="Vanwonterghem I."/>
            <person name="Carere C.R."/>
            <person name="Bay S.K."/>
            <person name="Steen J.A."/>
            <person name="Montgomery K."/>
            <person name="Lines T."/>
            <person name="Beardall J."/>
            <person name="van Dorst J."/>
            <person name="Snape I."/>
            <person name="Stott M.B."/>
            <person name="Hugenholtz P."/>
            <person name="Ferrari B.C."/>
        </authorList>
    </citation>
    <scope>NUCLEOTIDE SEQUENCE [LARGE SCALE GENOMIC DNA]</scope>
    <source>
        <strain evidence="19">RRmetagenome_bin12</strain>
    </source>
</reference>
<keyword evidence="7" id="KW-0547">Nucleotide-binding</keyword>
<evidence type="ECO:0000256" key="4">
    <source>
        <dbReference type="ARBA" id="ARBA00022490"/>
    </source>
</evidence>
<keyword evidence="4" id="KW-0963">Cytoplasm</keyword>
<comment type="caution">
    <text evidence="19">The sequence shown here is derived from an EMBL/GenBank/DDBJ whole genome shotgun (WGS) entry which is preliminary data.</text>
</comment>
<evidence type="ECO:0000256" key="11">
    <source>
        <dbReference type="ARBA" id="ARBA00023306"/>
    </source>
</evidence>
<dbReference type="SUPFAM" id="SSF51984">
    <property type="entry name" value="MurCD N-terminal domain"/>
    <property type="match status" value="1"/>
</dbReference>
<keyword evidence="6" id="KW-0132">Cell division</keyword>
<evidence type="ECO:0000256" key="3">
    <source>
        <dbReference type="ARBA" id="ARBA00012211"/>
    </source>
</evidence>
<dbReference type="Gene3D" id="3.40.50.720">
    <property type="entry name" value="NAD(P)-binding Rossmann-like Domain"/>
    <property type="match status" value="1"/>
</dbReference>
<evidence type="ECO:0000256" key="5">
    <source>
        <dbReference type="ARBA" id="ARBA00022598"/>
    </source>
</evidence>
<dbReference type="EMBL" id="QHBU01000256">
    <property type="protein sequence ID" value="PZR78490.1"/>
    <property type="molecule type" value="Genomic_DNA"/>
</dbReference>
<evidence type="ECO:0000259" key="18">
    <source>
        <dbReference type="Pfam" id="PF08245"/>
    </source>
</evidence>
<evidence type="ECO:0000313" key="19">
    <source>
        <dbReference type="EMBL" id="PZR78490.1"/>
    </source>
</evidence>
<dbReference type="NCBIfam" id="TIGR01082">
    <property type="entry name" value="murC"/>
    <property type="match status" value="1"/>
</dbReference>
<comment type="pathway">
    <text evidence="2">Cell wall biogenesis; peptidoglycan biosynthesis.</text>
</comment>
<proteinExistence type="predicted"/>
<dbReference type="GO" id="GO:0008763">
    <property type="term" value="F:UDP-N-acetylmuramate-L-alanine ligase activity"/>
    <property type="evidence" value="ECO:0007669"/>
    <property type="project" value="UniProtKB-UniRule"/>
</dbReference>
<dbReference type="InterPro" id="IPR000713">
    <property type="entry name" value="Mur_ligase_N"/>
</dbReference>
<dbReference type="InterPro" id="IPR036615">
    <property type="entry name" value="Mur_ligase_C_dom_sf"/>
</dbReference>
<dbReference type="GO" id="GO:0008360">
    <property type="term" value="P:regulation of cell shape"/>
    <property type="evidence" value="ECO:0007669"/>
    <property type="project" value="UniProtKB-KW"/>
</dbReference>
<dbReference type="GO" id="GO:0051301">
    <property type="term" value="P:cell division"/>
    <property type="evidence" value="ECO:0007669"/>
    <property type="project" value="UniProtKB-KW"/>
</dbReference>
<evidence type="ECO:0000256" key="14">
    <source>
        <dbReference type="NCBIfam" id="TIGR01082"/>
    </source>
</evidence>
<dbReference type="GO" id="GO:0071555">
    <property type="term" value="P:cell wall organization"/>
    <property type="evidence" value="ECO:0007669"/>
    <property type="project" value="UniProtKB-KW"/>
</dbReference>
<dbReference type="InterPro" id="IPR050061">
    <property type="entry name" value="MurCDEF_pg_biosynth"/>
</dbReference>
<name>A0A2W5Z051_9BACT</name>
<evidence type="ECO:0000259" key="17">
    <source>
        <dbReference type="Pfam" id="PF02875"/>
    </source>
</evidence>
<evidence type="ECO:0000256" key="2">
    <source>
        <dbReference type="ARBA" id="ARBA00004752"/>
    </source>
</evidence>
<keyword evidence="10" id="KW-0573">Peptidoglycan synthesis</keyword>
<dbReference type="Proteomes" id="UP000248724">
    <property type="component" value="Unassembled WGS sequence"/>
</dbReference>
<dbReference type="EC" id="6.3.2.8" evidence="3 14"/>
<keyword evidence="8" id="KW-0067">ATP-binding</keyword>
<sequence length="521" mass="55089">MRSAARGRRGGGAGRRPGCLAAHGGAQRPARSARRGPAGARADAPADGPSGENPTVTEHVHFLGICGYAVSGAALLAREQGWRVSGSDDQAYPPTTDSLTAAGVDWVDGSDPANLERWGVPDLVVVGNQTRASNPEWLAARERGLATLSEIEFYLRLTSDRVRIAVCGTHGKTTTSSLLAHMLDACGMDPGFRLGSTSLDLGGTARLGSGPFVFEGDEYSTAPWDRRPKFLHIHPQAACVTRLELDHPDIYPTLDAYRAPFVELAQTMPEGGLLVLCADDPECVALARHASCRVTTYGRAETADWRVELGGDAGNIQHFTIIHGDEVHATALTFPGTHSALNATAALLLAVAGGAPLQRCIDACAGFRGPARRFEVLGAVGGITVVDDYAHHPTEVEVTIAAARQRYPGRRIVAIHTPHTYSRTYTLLDDYARSFTGADVVVLGPIEEARERGMAATVSSHDVAAKAGDGRPVHVVASSAEAVELITRLARSGDVLLVLSLGGFDKIAQRLVAALEVAHVH</sequence>
<evidence type="ECO:0000256" key="6">
    <source>
        <dbReference type="ARBA" id="ARBA00022618"/>
    </source>
</evidence>
<feature type="region of interest" description="Disordered" evidence="15">
    <location>
        <begin position="1"/>
        <end position="55"/>
    </location>
</feature>